<feature type="compositionally biased region" description="Basic and acidic residues" evidence="1">
    <location>
        <begin position="168"/>
        <end position="178"/>
    </location>
</feature>
<evidence type="ECO:0000313" key="2">
    <source>
        <dbReference type="EMBL" id="CAF0867219.1"/>
    </source>
</evidence>
<gene>
    <name evidence="2" type="ORF">OVA965_LOCUS7941</name>
    <name evidence="3" type="ORF">TMI583_LOCUS7937</name>
</gene>
<proteinExistence type="predicted"/>
<feature type="non-terminal residue" evidence="2">
    <location>
        <position position="1"/>
    </location>
</feature>
<organism evidence="2 4">
    <name type="scientific">Didymodactylos carnosus</name>
    <dbReference type="NCBI Taxonomy" id="1234261"/>
    <lineage>
        <taxon>Eukaryota</taxon>
        <taxon>Metazoa</taxon>
        <taxon>Spiralia</taxon>
        <taxon>Gnathifera</taxon>
        <taxon>Rotifera</taxon>
        <taxon>Eurotatoria</taxon>
        <taxon>Bdelloidea</taxon>
        <taxon>Philodinida</taxon>
        <taxon>Philodinidae</taxon>
        <taxon>Didymodactylos</taxon>
    </lineage>
</organism>
<name>A0A8S2D8A7_9BILA</name>
<reference evidence="2" key="1">
    <citation type="submission" date="2021-02" db="EMBL/GenBank/DDBJ databases">
        <authorList>
            <person name="Nowell W R."/>
        </authorList>
    </citation>
    <scope>NUCLEOTIDE SEQUENCE</scope>
</reference>
<feature type="compositionally biased region" description="Basic and acidic residues" evidence="1">
    <location>
        <begin position="85"/>
        <end position="100"/>
    </location>
</feature>
<dbReference type="AlphaFoldDB" id="A0A8S2D8A7"/>
<protein>
    <submittedName>
        <fullName evidence="2">Uncharacterized protein</fullName>
    </submittedName>
</protein>
<feature type="region of interest" description="Disordered" evidence="1">
    <location>
        <begin position="75"/>
        <end position="113"/>
    </location>
</feature>
<sequence>VVPDCLSRNVERQIAIGPSTKDQLNDTTDNLQSIVKRSEEILLTPVHCSTNAQLSNNLRRTKSLRLTKADIDRRSNVKPSLSSNKIHDFDNKSMSDRSSEHGNSNSALQRRGSMRNLSSIDKFSGIRCCLQNTSTKIQAFPGIEMHTPTRKKEQQQPIPVTQLNDITPKVKNDEEKSANRSPWRQRFQMFLSNKNVSPNKSIIDKLGHFSSIDLVRDKDHNEV</sequence>
<accession>A0A8S2D8A7</accession>
<feature type="compositionally biased region" description="Polar residues" evidence="1">
    <location>
        <begin position="155"/>
        <end position="165"/>
    </location>
</feature>
<dbReference type="EMBL" id="CAJOBA010002602">
    <property type="protein sequence ID" value="CAF3652034.1"/>
    <property type="molecule type" value="Genomic_DNA"/>
</dbReference>
<comment type="caution">
    <text evidence="2">The sequence shown here is derived from an EMBL/GenBank/DDBJ whole genome shotgun (WGS) entry which is preliminary data.</text>
</comment>
<evidence type="ECO:0000256" key="1">
    <source>
        <dbReference type="SAM" id="MobiDB-lite"/>
    </source>
</evidence>
<dbReference type="Proteomes" id="UP000682733">
    <property type="component" value="Unassembled WGS sequence"/>
</dbReference>
<evidence type="ECO:0000313" key="4">
    <source>
        <dbReference type="Proteomes" id="UP000677228"/>
    </source>
</evidence>
<feature type="region of interest" description="Disordered" evidence="1">
    <location>
        <begin position="147"/>
        <end position="183"/>
    </location>
</feature>
<dbReference type="Proteomes" id="UP000677228">
    <property type="component" value="Unassembled WGS sequence"/>
</dbReference>
<dbReference type="EMBL" id="CAJNOK010002601">
    <property type="protein sequence ID" value="CAF0867219.1"/>
    <property type="molecule type" value="Genomic_DNA"/>
</dbReference>
<evidence type="ECO:0000313" key="3">
    <source>
        <dbReference type="EMBL" id="CAF3652034.1"/>
    </source>
</evidence>